<dbReference type="InterPro" id="IPR036086">
    <property type="entry name" value="ParB/Sulfiredoxin_sf"/>
</dbReference>
<organism evidence="7 8">
    <name type="scientific">Camelimonas abortus</name>
    <dbReference type="NCBI Taxonomy" id="1017184"/>
    <lineage>
        <taxon>Bacteria</taxon>
        <taxon>Pseudomonadati</taxon>
        <taxon>Pseudomonadota</taxon>
        <taxon>Alphaproteobacteria</taxon>
        <taxon>Hyphomicrobiales</taxon>
        <taxon>Chelatococcaceae</taxon>
        <taxon>Camelimonas</taxon>
    </lineage>
</organism>
<dbReference type="SUPFAM" id="SSF109709">
    <property type="entry name" value="KorB DNA-binding domain-like"/>
    <property type="match status" value="1"/>
</dbReference>
<dbReference type="InterPro" id="IPR057240">
    <property type="entry name" value="ParB_dimer_C"/>
</dbReference>
<evidence type="ECO:0000256" key="5">
    <source>
        <dbReference type="SAM" id="MobiDB-lite"/>
    </source>
</evidence>
<dbReference type="PANTHER" id="PTHR33375:SF1">
    <property type="entry name" value="CHROMOSOME-PARTITIONING PROTEIN PARB-RELATED"/>
    <property type="match status" value="1"/>
</dbReference>
<dbReference type="InterPro" id="IPR041468">
    <property type="entry name" value="HTH_ParB/Spo0J"/>
</dbReference>
<dbReference type="EMBL" id="JBHRUV010000017">
    <property type="protein sequence ID" value="MFC3265431.1"/>
    <property type="molecule type" value="Genomic_DNA"/>
</dbReference>
<evidence type="ECO:0000256" key="2">
    <source>
        <dbReference type="ARBA" id="ARBA00022829"/>
    </source>
</evidence>
<evidence type="ECO:0000256" key="4">
    <source>
        <dbReference type="ARBA" id="ARBA00025472"/>
    </source>
</evidence>
<dbReference type="Gene3D" id="3.90.1530.30">
    <property type="match status" value="1"/>
</dbReference>
<keyword evidence="3" id="KW-0238">DNA-binding</keyword>
<evidence type="ECO:0000313" key="8">
    <source>
        <dbReference type="Proteomes" id="UP001595536"/>
    </source>
</evidence>
<gene>
    <name evidence="7" type="ORF">ACFOEX_03505</name>
</gene>
<dbReference type="SUPFAM" id="SSF110849">
    <property type="entry name" value="ParB/Sulfiredoxin"/>
    <property type="match status" value="1"/>
</dbReference>
<name>A0ABV7LC75_9HYPH</name>
<keyword evidence="8" id="KW-1185">Reference proteome</keyword>
<dbReference type="Pfam" id="PF02195">
    <property type="entry name" value="ParB_N"/>
    <property type="match status" value="1"/>
</dbReference>
<feature type="region of interest" description="Disordered" evidence="5">
    <location>
        <begin position="226"/>
        <end position="248"/>
    </location>
</feature>
<comment type="similarity">
    <text evidence="1">Belongs to the ParB family.</text>
</comment>
<dbReference type="NCBIfam" id="TIGR00180">
    <property type="entry name" value="parB_part"/>
    <property type="match status" value="1"/>
</dbReference>
<dbReference type="SMART" id="SM00470">
    <property type="entry name" value="ParB"/>
    <property type="match status" value="1"/>
</dbReference>
<dbReference type="InterPro" id="IPR050336">
    <property type="entry name" value="Chromosome_partition/occlusion"/>
</dbReference>
<reference evidence="8" key="1">
    <citation type="journal article" date="2019" name="Int. J. Syst. Evol. Microbiol.">
        <title>The Global Catalogue of Microorganisms (GCM) 10K type strain sequencing project: providing services to taxonomists for standard genome sequencing and annotation.</title>
        <authorList>
            <consortium name="The Broad Institute Genomics Platform"/>
            <consortium name="The Broad Institute Genome Sequencing Center for Infectious Disease"/>
            <person name="Wu L."/>
            <person name="Ma J."/>
        </authorList>
    </citation>
    <scope>NUCLEOTIDE SEQUENCE [LARGE SCALE GENOMIC DNA]</scope>
    <source>
        <strain evidence="8">CCM 7941</strain>
    </source>
</reference>
<protein>
    <submittedName>
        <fullName evidence="7">ParB/RepB/Spo0J family partition protein</fullName>
    </submittedName>
</protein>
<evidence type="ECO:0000313" key="7">
    <source>
        <dbReference type="EMBL" id="MFC3265431.1"/>
    </source>
</evidence>
<dbReference type="PANTHER" id="PTHR33375">
    <property type="entry name" value="CHROMOSOME-PARTITIONING PROTEIN PARB-RELATED"/>
    <property type="match status" value="1"/>
</dbReference>
<dbReference type="Pfam" id="PF23552">
    <property type="entry name" value="ParB_C"/>
    <property type="match status" value="1"/>
</dbReference>
<evidence type="ECO:0000256" key="1">
    <source>
        <dbReference type="ARBA" id="ARBA00006295"/>
    </source>
</evidence>
<dbReference type="Gene3D" id="1.10.10.2830">
    <property type="match status" value="1"/>
</dbReference>
<proteinExistence type="inferred from homology"/>
<comment type="caution">
    <text evidence="7">The sequence shown here is derived from an EMBL/GenBank/DDBJ whole genome shotgun (WGS) entry which is preliminary data.</text>
</comment>
<evidence type="ECO:0000259" key="6">
    <source>
        <dbReference type="SMART" id="SM00470"/>
    </source>
</evidence>
<dbReference type="InterPro" id="IPR004437">
    <property type="entry name" value="ParB/RepB/Spo0J"/>
</dbReference>
<dbReference type="Pfam" id="PF17762">
    <property type="entry name" value="HTH_ParB"/>
    <property type="match status" value="1"/>
</dbReference>
<dbReference type="InterPro" id="IPR003115">
    <property type="entry name" value="ParB_N"/>
</dbReference>
<evidence type="ECO:0000256" key="3">
    <source>
        <dbReference type="ARBA" id="ARBA00023125"/>
    </source>
</evidence>
<dbReference type="RefSeq" id="WP_376831760.1">
    <property type="nucleotide sequence ID" value="NZ_JBHLWR010000006.1"/>
</dbReference>
<comment type="function">
    <text evidence="4">Involved in chromosome partition. Localize to both poles of the predivisional cell following completion of DNA replication. Binds to the DNA origin of replication.</text>
</comment>
<accession>A0ABV7LC75</accession>
<dbReference type="Proteomes" id="UP001595536">
    <property type="component" value="Unassembled WGS sequence"/>
</dbReference>
<feature type="domain" description="ParB-like N-terminal" evidence="6">
    <location>
        <begin position="36"/>
        <end position="128"/>
    </location>
</feature>
<sequence length="295" mass="32615">MVDEPRPRLGRGLAALIGEVNHDAGASDIQGFRGQKKVAIEFVRPNPRNPRRNFAETDLEELAASIAERGIIQPVVVRQAPNLPDVYEIVAGERRWRAAQRAGLAEIPVVVVEADDRLSLELAIVENVQRSDLNPMEEARGYEQLMAEFNYTQNDLARIIGKSRSHVANTLRLLKLPESIQKLVHNGDLTAGHARALLAVDDPEAVAEQIIAKGLNVREVERIAQEQAERAASEKDESRNRTRTPKDADTVALEKALADVLGAKVRITHKGDSGVLKVAYNSLEQLEMICQRLRG</sequence>
<keyword evidence="2" id="KW-0159">Chromosome partition</keyword>